<feature type="region of interest" description="Disordered" evidence="9">
    <location>
        <begin position="321"/>
        <end position="340"/>
    </location>
</feature>
<dbReference type="EMBL" id="JAICCE010000010">
    <property type="protein sequence ID" value="KAG9272412.1"/>
    <property type="molecule type" value="Genomic_DNA"/>
</dbReference>
<comment type="subcellular location">
    <subcellularLocation>
        <location evidence="1">Cell membrane</location>
        <topology evidence="1">Single-pass type I membrane protein</topology>
    </subcellularLocation>
</comment>
<dbReference type="Pfam" id="PF16578">
    <property type="entry name" value="IL17R_fnIII_D2"/>
    <property type="match status" value="1"/>
</dbReference>
<dbReference type="InterPro" id="IPR013568">
    <property type="entry name" value="SEFIR_dom"/>
</dbReference>
<keyword evidence="8" id="KW-0325">Glycoprotein</keyword>
<dbReference type="Gene3D" id="3.40.50.11530">
    <property type="match status" value="1"/>
</dbReference>
<sequence length="671" mass="75868">MIFVFLLILLVAGRVSPLDLIEQPPVLCYQEGVPCNFTFCGQNCSDKGWVKPRKVSPGLPGVKVEVSSRADQSAEKVPVLILTFTLPTDGSIYTLQGTEVHVLEVATNSSLCVRYIFNEKFKTVATPDKKPWSFTLDRIMVQPGLKYQVSVSNLPKPDVGRHAEVRHITVAGCKDPTMGRLKVCLENGSLWDPNLTWSVSDNNFNGKEIAVTFNTGQFSERYRVGLHLPKFHPDHMVLKDNRTSINVTFHLDSMQIKHCEFVVVIKPFFVRCMNNCLEYQQKVQICSGSTNNIYYMLWTVFGLVGLILCAYKAHKEFHSNSKDDSYMSSNDTTDMEEEKSHSIQRPSKVLIIYSLDHLLYKEIVLKLCAFLRARCGTDVMLDLLDFTQLSIIGSIQWLEMQRDRMAGSSDKVLILCSPGVYAKWRAMCGGNKVMTREDIQSPMGDMLTPALSLIIPDFVHASSYQKYIVAYFDDICSETDIPAPLNVAVKYQLMKHFEELFFRLVDKEKHEPGSIKQVEGIGGEDYFNSLQGIALKNAIEAFQAYQLANPNWFEMELVDTDVEIEPRGHKPDESADVACNCVLQNQLWVMDGIDPVLINNLEGQTDKWENGLTEITNFFDEGYYASCVEFKPCNKALQQDNDPKGKALLKNKAWTFLELPSQSQAVNPTRI</sequence>
<dbReference type="PANTHER" id="PTHR15583:SF22">
    <property type="entry name" value="INTERLEUKIN-17 RECEPTOR A-LIKE"/>
    <property type="match status" value="1"/>
</dbReference>
<proteinExistence type="predicted"/>
<protein>
    <submittedName>
        <fullName evidence="12">Interleukin-17 receptor A-like</fullName>
    </submittedName>
</protein>
<dbReference type="InterPro" id="IPR039465">
    <property type="entry name" value="IL-17_rcpt-like"/>
</dbReference>
<keyword evidence="2" id="KW-1003">Cell membrane</keyword>
<dbReference type="AlphaFoldDB" id="A0A8T2LRD0"/>
<dbReference type="GO" id="GO:0005886">
    <property type="term" value="C:plasma membrane"/>
    <property type="evidence" value="ECO:0007669"/>
    <property type="project" value="UniProtKB-SubCell"/>
</dbReference>
<organism evidence="12 13">
    <name type="scientific">Astyanax mexicanus</name>
    <name type="common">Blind cave fish</name>
    <name type="synonym">Astyanax fasciatus mexicanus</name>
    <dbReference type="NCBI Taxonomy" id="7994"/>
    <lineage>
        <taxon>Eukaryota</taxon>
        <taxon>Metazoa</taxon>
        <taxon>Chordata</taxon>
        <taxon>Craniata</taxon>
        <taxon>Vertebrata</taxon>
        <taxon>Euteleostomi</taxon>
        <taxon>Actinopterygii</taxon>
        <taxon>Neopterygii</taxon>
        <taxon>Teleostei</taxon>
        <taxon>Ostariophysi</taxon>
        <taxon>Characiformes</taxon>
        <taxon>Characoidei</taxon>
        <taxon>Acestrorhamphidae</taxon>
        <taxon>Acestrorhamphinae</taxon>
        <taxon>Astyanax</taxon>
    </lineage>
</organism>
<evidence type="ECO:0000256" key="6">
    <source>
        <dbReference type="ARBA" id="ARBA00023136"/>
    </source>
</evidence>
<dbReference type="GO" id="GO:0030368">
    <property type="term" value="F:interleukin-17 receptor activity"/>
    <property type="evidence" value="ECO:0007669"/>
    <property type="project" value="InterPro"/>
</dbReference>
<dbReference type="FunFam" id="3.40.50.11530:FF:000002">
    <property type="entry name" value="Interleukin 17 receptor A"/>
    <property type="match status" value="1"/>
</dbReference>
<evidence type="ECO:0000259" key="11">
    <source>
        <dbReference type="PROSITE" id="PS51534"/>
    </source>
</evidence>
<dbReference type="PANTHER" id="PTHR15583">
    <property type="entry name" value="INTERLEUKIN-17 RECEPTOR"/>
    <property type="match status" value="1"/>
</dbReference>
<evidence type="ECO:0000256" key="7">
    <source>
        <dbReference type="ARBA" id="ARBA00023170"/>
    </source>
</evidence>
<reference evidence="12 13" key="1">
    <citation type="submission" date="2021-07" db="EMBL/GenBank/DDBJ databases">
        <authorList>
            <person name="Imarazene B."/>
            <person name="Zahm M."/>
            <person name="Klopp C."/>
            <person name="Cabau C."/>
            <person name="Beille S."/>
            <person name="Jouanno E."/>
            <person name="Castinel A."/>
            <person name="Lluch J."/>
            <person name="Gil L."/>
            <person name="Kuchtly C."/>
            <person name="Lopez Roques C."/>
            <person name="Donnadieu C."/>
            <person name="Parrinello H."/>
            <person name="Journot L."/>
            <person name="Du K."/>
            <person name="Schartl M."/>
            <person name="Retaux S."/>
            <person name="Guiguen Y."/>
        </authorList>
    </citation>
    <scope>NUCLEOTIDE SEQUENCE [LARGE SCALE GENOMIC DNA]</scope>
    <source>
        <strain evidence="12">Pach_M1</strain>
        <tissue evidence="12">Testis</tissue>
    </source>
</reference>
<dbReference type="Pfam" id="PF08357">
    <property type="entry name" value="SEFIR"/>
    <property type="match status" value="1"/>
</dbReference>
<evidence type="ECO:0000256" key="3">
    <source>
        <dbReference type="ARBA" id="ARBA00022692"/>
    </source>
</evidence>
<evidence type="ECO:0000256" key="4">
    <source>
        <dbReference type="ARBA" id="ARBA00022729"/>
    </source>
</evidence>
<keyword evidence="4 10" id="KW-0732">Signal</keyword>
<dbReference type="InterPro" id="IPR038683">
    <property type="entry name" value="IL17RA/B_FnIII-like_1_sf"/>
</dbReference>
<dbReference type="Proteomes" id="UP000752171">
    <property type="component" value="Unassembled WGS sequence"/>
</dbReference>
<dbReference type="InterPro" id="IPR043046">
    <property type="entry name" value="IL17RA/B_FnIII-like_2_sf"/>
</dbReference>
<dbReference type="InterPro" id="IPR032356">
    <property type="entry name" value="IL17R_A/B_N"/>
</dbReference>
<accession>A0A8T2LRD0</accession>
<dbReference type="PROSITE" id="PS51534">
    <property type="entry name" value="SEFIR"/>
    <property type="match status" value="1"/>
</dbReference>
<dbReference type="Pfam" id="PF16556">
    <property type="entry name" value="IL17R_fnIII_D1"/>
    <property type="match status" value="1"/>
</dbReference>
<feature type="chain" id="PRO_5035851383" evidence="10">
    <location>
        <begin position="18"/>
        <end position="671"/>
    </location>
</feature>
<keyword evidence="5" id="KW-1133">Transmembrane helix</keyword>
<evidence type="ECO:0000256" key="8">
    <source>
        <dbReference type="ARBA" id="ARBA00023180"/>
    </source>
</evidence>
<keyword evidence="3" id="KW-0812">Transmembrane</keyword>
<evidence type="ECO:0000313" key="13">
    <source>
        <dbReference type="Proteomes" id="UP000752171"/>
    </source>
</evidence>
<feature type="signal peptide" evidence="10">
    <location>
        <begin position="1"/>
        <end position="17"/>
    </location>
</feature>
<gene>
    <name evidence="12" type="primary">IL17RA</name>
    <name evidence="12" type="ORF">AMEX_G13406</name>
</gene>
<evidence type="ECO:0000313" key="12">
    <source>
        <dbReference type="EMBL" id="KAG9272412.1"/>
    </source>
</evidence>
<evidence type="ECO:0000256" key="2">
    <source>
        <dbReference type="ARBA" id="ARBA00022475"/>
    </source>
</evidence>
<evidence type="ECO:0000256" key="1">
    <source>
        <dbReference type="ARBA" id="ARBA00004251"/>
    </source>
</evidence>
<evidence type="ECO:0000256" key="10">
    <source>
        <dbReference type="SAM" id="SignalP"/>
    </source>
</evidence>
<keyword evidence="6" id="KW-0472">Membrane</keyword>
<dbReference type="KEGG" id="amex:103027945"/>
<evidence type="ECO:0000256" key="9">
    <source>
        <dbReference type="SAM" id="MobiDB-lite"/>
    </source>
</evidence>
<feature type="domain" description="SEFIR" evidence="11">
    <location>
        <begin position="346"/>
        <end position="502"/>
    </location>
</feature>
<dbReference type="Gene3D" id="2.60.40.2160">
    <property type="entry name" value="Interleukin-17 receptor A/B, fibronectin-III-like domain 1"/>
    <property type="match status" value="1"/>
</dbReference>
<dbReference type="OrthoDB" id="5915222at2759"/>
<evidence type="ECO:0000256" key="5">
    <source>
        <dbReference type="ARBA" id="ARBA00022989"/>
    </source>
</evidence>
<dbReference type="Gene3D" id="2.60.40.2150">
    <property type="entry name" value="Interleukin-17 receptor A/B, fibronectin-III-like domain 2"/>
    <property type="match status" value="1"/>
</dbReference>
<keyword evidence="7 12" id="KW-0675">Receptor</keyword>
<name>A0A8T2LRD0_ASTMX</name>
<comment type="caution">
    <text evidence="12">The sequence shown here is derived from an EMBL/GenBank/DDBJ whole genome shotgun (WGS) entry which is preliminary data.</text>
</comment>